<dbReference type="Pfam" id="PF05193">
    <property type="entry name" value="Peptidase_M16_C"/>
    <property type="match status" value="1"/>
</dbReference>
<dbReference type="Proteomes" id="UP000255070">
    <property type="component" value="Unassembled WGS sequence"/>
</dbReference>
<comment type="caution">
    <text evidence="2">The sequence shown here is derived from an EMBL/GenBank/DDBJ whole genome shotgun (WGS) entry which is preliminary data.</text>
</comment>
<keyword evidence="3" id="KW-1185">Reference proteome</keyword>
<dbReference type="EMBL" id="UFXL01000003">
    <property type="protein sequence ID" value="SUY94643.1"/>
    <property type="molecule type" value="Genomic_DNA"/>
</dbReference>
<dbReference type="SUPFAM" id="SSF63411">
    <property type="entry name" value="LuxS/MPP-like metallohydrolase"/>
    <property type="match status" value="2"/>
</dbReference>
<protein>
    <submittedName>
        <fullName evidence="2">Peptidase M16 inactive domain</fullName>
    </submittedName>
</protein>
<dbReference type="AlphaFoldDB" id="A0A8B4SCG8"/>
<dbReference type="GO" id="GO:0046872">
    <property type="term" value="F:metal ion binding"/>
    <property type="evidence" value="ECO:0007669"/>
    <property type="project" value="InterPro"/>
</dbReference>
<dbReference type="InterPro" id="IPR007863">
    <property type="entry name" value="Peptidase_M16_C"/>
</dbReference>
<sequence length="136" mass="14585">MPANAAVVVVGDVNVNQVRAWAEKYYGSIPARALPQRKPQTEPKQIGVRRIEVKQPAEQAFIAMTYRTPTLKSVEKLKPEDKDALALLVLSAVLDGYDGARLERALVQGEGQANGRVADSAAARPTSWGVGPACSC</sequence>
<gene>
    <name evidence="2" type="ORF">NCTC10698_05040</name>
</gene>
<evidence type="ECO:0000313" key="3">
    <source>
        <dbReference type="Proteomes" id="UP000255070"/>
    </source>
</evidence>
<dbReference type="InterPro" id="IPR011249">
    <property type="entry name" value="Metalloenz_LuxS/M16"/>
</dbReference>
<evidence type="ECO:0000259" key="1">
    <source>
        <dbReference type="Pfam" id="PF05193"/>
    </source>
</evidence>
<name>A0A8B4SCG8_COMTE</name>
<accession>A0A8B4SCG8</accession>
<reference evidence="2 3" key="1">
    <citation type="submission" date="2018-06" db="EMBL/GenBank/DDBJ databases">
        <authorList>
            <consortium name="Pathogen Informatics"/>
            <person name="Doyle S."/>
        </authorList>
    </citation>
    <scope>NUCLEOTIDE SEQUENCE [LARGE SCALE GENOMIC DNA]</scope>
    <source>
        <strain evidence="2 3">NCTC10698</strain>
    </source>
</reference>
<evidence type="ECO:0000313" key="2">
    <source>
        <dbReference type="EMBL" id="SUY94643.1"/>
    </source>
</evidence>
<organism evidence="2 3">
    <name type="scientific">Comamonas testosteroni</name>
    <name type="common">Pseudomonas testosteroni</name>
    <dbReference type="NCBI Taxonomy" id="285"/>
    <lineage>
        <taxon>Bacteria</taxon>
        <taxon>Pseudomonadati</taxon>
        <taxon>Pseudomonadota</taxon>
        <taxon>Betaproteobacteria</taxon>
        <taxon>Burkholderiales</taxon>
        <taxon>Comamonadaceae</taxon>
        <taxon>Comamonas</taxon>
    </lineage>
</organism>
<dbReference type="Gene3D" id="3.30.830.10">
    <property type="entry name" value="Metalloenzyme, LuxS/M16 peptidase-like"/>
    <property type="match status" value="2"/>
</dbReference>
<feature type="domain" description="Peptidase M16 C-terminal" evidence="1">
    <location>
        <begin position="2"/>
        <end position="118"/>
    </location>
</feature>
<proteinExistence type="predicted"/>